<dbReference type="GO" id="GO:0003676">
    <property type="term" value="F:nucleic acid binding"/>
    <property type="evidence" value="ECO:0007669"/>
    <property type="project" value="InterPro"/>
</dbReference>
<accession>A0A392R7U8</accession>
<evidence type="ECO:0000313" key="2">
    <source>
        <dbReference type="EMBL" id="MCI32683.1"/>
    </source>
</evidence>
<reference evidence="2 3" key="1">
    <citation type="journal article" date="2018" name="Front. Plant Sci.">
        <title>Red Clover (Trifolium pratense) and Zigzag Clover (T. medium) - A Picture of Genomic Similarities and Differences.</title>
        <authorList>
            <person name="Dluhosova J."/>
            <person name="Istvanek J."/>
            <person name="Nedelnik J."/>
            <person name="Repkova J."/>
        </authorList>
    </citation>
    <scope>NUCLEOTIDE SEQUENCE [LARGE SCALE GENOMIC DNA]</scope>
    <source>
        <strain evidence="3">cv. 10/8</strain>
        <tissue evidence="2">Leaf</tissue>
    </source>
</reference>
<dbReference type="GO" id="GO:0004523">
    <property type="term" value="F:RNA-DNA hybrid ribonuclease activity"/>
    <property type="evidence" value="ECO:0007669"/>
    <property type="project" value="InterPro"/>
</dbReference>
<dbReference type="CDD" id="cd06222">
    <property type="entry name" value="RNase_H_like"/>
    <property type="match status" value="1"/>
</dbReference>
<dbReference type="EMBL" id="LXQA010197744">
    <property type="protein sequence ID" value="MCI32683.1"/>
    <property type="molecule type" value="Genomic_DNA"/>
</dbReference>
<feature type="domain" description="RNase H type-1" evidence="1">
    <location>
        <begin position="7"/>
        <end position="85"/>
    </location>
</feature>
<dbReference type="Proteomes" id="UP000265520">
    <property type="component" value="Unassembled WGS sequence"/>
</dbReference>
<dbReference type="PANTHER" id="PTHR47723">
    <property type="entry name" value="OS05G0353850 PROTEIN"/>
    <property type="match status" value="1"/>
</dbReference>
<name>A0A392R7U8_9FABA</name>
<evidence type="ECO:0000259" key="1">
    <source>
        <dbReference type="Pfam" id="PF13456"/>
    </source>
</evidence>
<protein>
    <recommendedName>
        <fullName evidence="1">RNase H type-1 domain-containing protein</fullName>
    </recommendedName>
</protein>
<dbReference type="Pfam" id="PF13456">
    <property type="entry name" value="RVT_3"/>
    <property type="match status" value="1"/>
</dbReference>
<dbReference type="PANTHER" id="PTHR47723:SF19">
    <property type="entry name" value="POLYNUCLEOTIDYL TRANSFERASE, RIBONUCLEASE H-LIKE SUPERFAMILY PROTEIN"/>
    <property type="match status" value="1"/>
</dbReference>
<dbReference type="InterPro" id="IPR002156">
    <property type="entry name" value="RNaseH_domain"/>
</dbReference>
<evidence type="ECO:0000313" key="3">
    <source>
        <dbReference type="Proteomes" id="UP000265520"/>
    </source>
</evidence>
<sequence>MLSVAPVVVEIQALRWGLSLAIDLHMDRIVVQSDYLNAVDCINLVSNFAVIDHIDADCRFLLDKFCFSSVMFISRSCNLEAHNLVGIVKVVGSRTWIGGLPTLNSVDVIQTPFSS</sequence>
<dbReference type="AlphaFoldDB" id="A0A392R7U8"/>
<dbReference type="InterPro" id="IPR044730">
    <property type="entry name" value="RNase_H-like_dom_plant"/>
</dbReference>
<comment type="caution">
    <text evidence="2">The sequence shown here is derived from an EMBL/GenBank/DDBJ whole genome shotgun (WGS) entry which is preliminary data.</text>
</comment>
<organism evidence="2 3">
    <name type="scientific">Trifolium medium</name>
    <dbReference type="NCBI Taxonomy" id="97028"/>
    <lineage>
        <taxon>Eukaryota</taxon>
        <taxon>Viridiplantae</taxon>
        <taxon>Streptophyta</taxon>
        <taxon>Embryophyta</taxon>
        <taxon>Tracheophyta</taxon>
        <taxon>Spermatophyta</taxon>
        <taxon>Magnoliopsida</taxon>
        <taxon>eudicotyledons</taxon>
        <taxon>Gunneridae</taxon>
        <taxon>Pentapetalae</taxon>
        <taxon>rosids</taxon>
        <taxon>fabids</taxon>
        <taxon>Fabales</taxon>
        <taxon>Fabaceae</taxon>
        <taxon>Papilionoideae</taxon>
        <taxon>50 kb inversion clade</taxon>
        <taxon>NPAAA clade</taxon>
        <taxon>Hologalegina</taxon>
        <taxon>IRL clade</taxon>
        <taxon>Trifolieae</taxon>
        <taxon>Trifolium</taxon>
    </lineage>
</organism>
<proteinExistence type="predicted"/>
<keyword evidence="3" id="KW-1185">Reference proteome</keyword>
<dbReference type="InterPro" id="IPR053151">
    <property type="entry name" value="RNase_H-like"/>
</dbReference>